<accession>A0ACB7XY23</accession>
<proteinExistence type="predicted"/>
<sequence length="114" mass="13081">MKFPKEKGYVGEEVDGENEIRQDCVKAVVQQNREELVKDSSLDCCPSDEINHAFNIALMCLEPEPSKRPTMAERSFFILEDKERTPENEKGTMEDSGADFLEWPALWLPIPAYQ</sequence>
<reference evidence="1 2" key="1">
    <citation type="journal article" date="2021" name="Hortic Res">
        <title>High-quality reference genome and annotation aids understanding of berry development for evergreen blueberry (Vaccinium darrowii).</title>
        <authorList>
            <person name="Yu J."/>
            <person name="Hulse-Kemp A.M."/>
            <person name="Babiker E."/>
            <person name="Staton M."/>
        </authorList>
    </citation>
    <scope>NUCLEOTIDE SEQUENCE [LARGE SCALE GENOMIC DNA]</scope>
    <source>
        <strain evidence="2">cv. NJ 8807/NJ 8810</strain>
        <tissue evidence="1">Young leaf</tissue>
    </source>
</reference>
<dbReference type="Proteomes" id="UP000828048">
    <property type="component" value="Chromosome 5"/>
</dbReference>
<keyword evidence="2" id="KW-1185">Reference proteome</keyword>
<evidence type="ECO:0000313" key="2">
    <source>
        <dbReference type="Proteomes" id="UP000828048"/>
    </source>
</evidence>
<dbReference type="EMBL" id="CM037155">
    <property type="protein sequence ID" value="KAH7846117.1"/>
    <property type="molecule type" value="Genomic_DNA"/>
</dbReference>
<gene>
    <name evidence="1" type="ORF">Vadar_010160</name>
</gene>
<organism evidence="1 2">
    <name type="scientific">Vaccinium darrowii</name>
    <dbReference type="NCBI Taxonomy" id="229202"/>
    <lineage>
        <taxon>Eukaryota</taxon>
        <taxon>Viridiplantae</taxon>
        <taxon>Streptophyta</taxon>
        <taxon>Embryophyta</taxon>
        <taxon>Tracheophyta</taxon>
        <taxon>Spermatophyta</taxon>
        <taxon>Magnoliopsida</taxon>
        <taxon>eudicotyledons</taxon>
        <taxon>Gunneridae</taxon>
        <taxon>Pentapetalae</taxon>
        <taxon>asterids</taxon>
        <taxon>Ericales</taxon>
        <taxon>Ericaceae</taxon>
        <taxon>Vaccinioideae</taxon>
        <taxon>Vaccinieae</taxon>
        <taxon>Vaccinium</taxon>
    </lineage>
</organism>
<protein>
    <submittedName>
        <fullName evidence="1">Uncharacterized protein</fullName>
    </submittedName>
</protein>
<name>A0ACB7XY23_9ERIC</name>
<evidence type="ECO:0000313" key="1">
    <source>
        <dbReference type="EMBL" id="KAH7846117.1"/>
    </source>
</evidence>
<comment type="caution">
    <text evidence="1">The sequence shown here is derived from an EMBL/GenBank/DDBJ whole genome shotgun (WGS) entry which is preliminary data.</text>
</comment>